<dbReference type="InterPro" id="IPR036457">
    <property type="entry name" value="PPM-type-like_dom_sf"/>
</dbReference>
<dbReference type="SMART" id="SM00331">
    <property type="entry name" value="PP2C_SIG"/>
    <property type="match status" value="1"/>
</dbReference>
<organism evidence="2 3">
    <name type="scientific">Limosilactobacillus ingluviei DSM 15946</name>
    <dbReference type="NCBI Taxonomy" id="1423760"/>
    <lineage>
        <taxon>Bacteria</taxon>
        <taxon>Bacillati</taxon>
        <taxon>Bacillota</taxon>
        <taxon>Bacilli</taxon>
        <taxon>Lactobacillales</taxon>
        <taxon>Lactobacillaceae</taxon>
        <taxon>Limosilactobacillus</taxon>
    </lineage>
</organism>
<protein>
    <submittedName>
        <fullName evidence="2">Protein serine threonine phosphatase</fullName>
    </submittedName>
</protein>
<dbReference type="EMBL" id="AZFK01000020">
    <property type="protein sequence ID" value="KRL91435.1"/>
    <property type="molecule type" value="Genomic_DNA"/>
</dbReference>
<dbReference type="SUPFAM" id="SSF81606">
    <property type="entry name" value="PP2C-like"/>
    <property type="match status" value="1"/>
</dbReference>
<dbReference type="PANTHER" id="PTHR13832">
    <property type="entry name" value="PROTEIN PHOSPHATASE 2C"/>
    <property type="match status" value="1"/>
</dbReference>
<dbReference type="CDD" id="cd00143">
    <property type="entry name" value="PP2Cc"/>
    <property type="match status" value="1"/>
</dbReference>
<dbReference type="PATRIC" id="fig|1423760.3.peg.1237"/>
<dbReference type="AlphaFoldDB" id="A0A0R1UNZ9"/>
<gene>
    <name evidence="2" type="ORF">FC43_GL001169</name>
</gene>
<dbReference type="PANTHER" id="PTHR13832:SF860">
    <property type="entry name" value="PROTEIN PHOSPHATASE PHPP"/>
    <property type="match status" value="1"/>
</dbReference>
<evidence type="ECO:0000313" key="3">
    <source>
        <dbReference type="Proteomes" id="UP000050816"/>
    </source>
</evidence>
<name>A0A0R1UNZ9_9LACO</name>
<dbReference type="GO" id="GO:0004722">
    <property type="term" value="F:protein serine/threonine phosphatase activity"/>
    <property type="evidence" value="ECO:0007669"/>
    <property type="project" value="InterPro"/>
</dbReference>
<comment type="caution">
    <text evidence="2">The sequence shown here is derived from an EMBL/GenBank/DDBJ whole genome shotgun (WGS) entry which is preliminary data.</text>
</comment>
<feature type="domain" description="PPM-type phosphatase" evidence="1">
    <location>
        <begin position="2"/>
        <end position="242"/>
    </location>
</feature>
<dbReference type="InterPro" id="IPR001932">
    <property type="entry name" value="PPM-type_phosphatase-like_dom"/>
</dbReference>
<dbReference type="Pfam" id="PF13672">
    <property type="entry name" value="PP2C_2"/>
    <property type="match status" value="1"/>
</dbReference>
<reference evidence="2 3" key="1">
    <citation type="journal article" date="2015" name="Genome Announc.">
        <title>Expanding the biotechnology potential of lactobacilli through comparative genomics of 213 strains and associated genera.</title>
        <authorList>
            <person name="Sun Z."/>
            <person name="Harris H.M."/>
            <person name="McCann A."/>
            <person name="Guo C."/>
            <person name="Argimon S."/>
            <person name="Zhang W."/>
            <person name="Yang X."/>
            <person name="Jeffery I.B."/>
            <person name="Cooney J.C."/>
            <person name="Kagawa T.F."/>
            <person name="Liu W."/>
            <person name="Song Y."/>
            <person name="Salvetti E."/>
            <person name="Wrobel A."/>
            <person name="Rasinkangas P."/>
            <person name="Parkhill J."/>
            <person name="Rea M.C."/>
            <person name="O'Sullivan O."/>
            <person name="Ritari J."/>
            <person name="Douillard F.P."/>
            <person name="Paul Ross R."/>
            <person name="Yang R."/>
            <person name="Briner A.E."/>
            <person name="Felis G.E."/>
            <person name="de Vos W.M."/>
            <person name="Barrangou R."/>
            <person name="Klaenhammer T.R."/>
            <person name="Caufield P.W."/>
            <person name="Cui Y."/>
            <person name="Zhang H."/>
            <person name="O'Toole P.W."/>
        </authorList>
    </citation>
    <scope>NUCLEOTIDE SEQUENCE [LARGE SCALE GENOMIC DNA]</scope>
    <source>
        <strain evidence="2 3">DSM 15946</strain>
    </source>
</reference>
<dbReference type="Gene3D" id="3.60.40.10">
    <property type="entry name" value="PPM-type phosphatase domain"/>
    <property type="match status" value="1"/>
</dbReference>
<evidence type="ECO:0000313" key="2">
    <source>
        <dbReference type="EMBL" id="KRL91435.1"/>
    </source>
</evidence>
<evidence type="ECO:0000259" key="1">
    <source>
        <dbReference type="PROSITE" id="PS51746"/>
    </source>
</evidence>
<dbReference type="InterPro" id="IPR015655">
    <property type="entry name" value="PP2C"/>
</dbReference>
<proteinExistence type="predicted"/>
<sequence>MKIDYLSDIGRQRSQNQDRVALFENGKRQLAVIADGIGGNRGGDIAAATTVRLLGQNFCQSAPKSVKHAKKWLQDQVTLANQLLLKKANEKLNYRGMGTTLVAAVTLPKGVIVVANIGDSRGYILHDRQLNQVTVDHSLVNELVKNGDMTEQQARRSPQKNIITRAIGVSPDAEVEVNAFVLQAGDQLLLCSDGLSKMVEHDALTAVLLDSTLTVTAKCERLVALANNAGGLDNITVLVGEFDQERE</sequence>
<dbReference type="PROSITE" id="PS51746">
    <property type="entry name" value="PPM_2"/>
    <property type="match status" value="1"/>
</dbReference>
<dbReference type="RefSeq" id="WP_056954238.1">
    <property type="nucleotide sequence ID" value="NZ_AZFK01000020.1"/>
</dbReference>
<dbReference type="NCBIfam" id="NF033484">
    <property type="entry name" value="Stp1_PP2C_phos"/>
    <property type="match status" value="1"/>
</dbReference>
<dbReference type="SMART" id="SM00332">
    <property type="entry name" value="PP2Cc"/>
    <property type="match status" value="1"/>
</dbReference>
<dbReference type="Proteomes" id="UP000050816">
    <property type="component" value="Unassembled WGS sequence"/>
</dbReference>
<accession>A0A0R1UNZ9</accession>